<reference evidence="3 4" key="1">
    <citation type="journal article" date="2011" name="Front. Microbiol.">
        <title>Genomic signatures of strain selection and enhancement in Bacillus atrophaeus var. globigii, a historical biowarfare simulant.</title>
        <authorList>
            <person name="Gibbons H.S."/>
            <person name="Broomall S.M."/>
            <person name="McNew L.A."/>
            <person name="Daligault H."/>
            <person name="Chapman C."/>
            <person name="Bruce D."/>
            <person name="Karavis M."/>
            <person name="Krepps M."/>
            <person name="McGregor P.A."/>
            <person name="Hong C."/>
            <person name="Park K.H."/>
            <person name="Akmal A."/>
            <person name="Feldman A."/>
            <person name="Lin J.S."/>
            <person name="Chang W.E."/>
            <person name="Higgs B.W."/>
            <person name="Demirev P."/>
            <person name="Lindquist J."/>
            <person name="Liem A."/>
            <person name="Fochler E."/>
            <person name="Read T.D."/>
            <person name="Tapia R."/>
            <person name="Johnson S."/>
            <person name="Bishop-Lilly K.A."/>
            <person name="Detter C."/>
            <person name="Han C."/>
            <person name="Sozhamannan S."/>
            <person name="Rosenzweig C.N."/>
            <person name="Skowronski E.W."/>
        </authorList>
    </citation>
    <scope>NUCLEOTIDE SEQUENCE [LARGE SCALE GENOMIC DNA]</scope>
    <source>
        <strain evidence="3 4">TPS4-2</strain>
    </source>
</reference>
<dbReference type="Proteomes" id="UP000288361">
    <property type="component" value="Unassembled WGS sequence"/>
</dbReference>
<name>A0A432YXN2_9GAMM</name>
<comment type="caution">
    <text evidence="3">The sequence shown here is derived from an EMBL/GenBank/DDBJ whole genome shotgun (WGS) entry which is preliminary data.</text>
</comment>
<feature type="signal peptide" evidence="2">
    <location>
        <begin position="1"/>
        <end position="24"/>
    </location>
</feature>
<dbReference type="RefSeq" id="WP_126751713.1">
    <property type="nucleotide sequence ID" value="NZ_JBHUMT010000016.1"/>
</dbReference>
<protein>
    <submittedName>
        <fullName evidence="3">Uncharacterized protein</fullName>
    </submittedName>
</protein>
<proteinExistence type="predicted"/>
<accession>A0A432YXN2</accession>
<evidence type="ECO:0000256" key="1">
    <source>
        <dbReference type="SAM" id="MobiDB-lite"/>
    </source>
</evidence>
<sequence>MSLKTILVSVVAVFMVAYSSVVSADESKVELSEQKEALISLYNKELISTETFNKLISEGLKPNTEVTLRITRNAQVLVKQLKSQAQNSQGAPQDGDEKELRYEREENGKIYGYVETERYFVSGGSGRWIQVHYSRTYLRDAPKKDDGTQDPK</sequence>
<organism evidence="3 4">
    <name type="scientific">Idiomarina piscisalsi</name>
    <dbReference type="NCBI Taxonomy" id="1096243"/>
    <lineage>
        <taxon>Bacteria</taxon>
        <taxon>Pseudomonadati</taxon>
        <taxon>Pseudomonadota</taxon>
        <taxon>Gammaproteobacteria</taxon>
        <taxon>Alteromonadales</taxon>
        <taxon>Idiomarinaceae</taxon>
        <taxon>Idiomarina</taxon>
    </lineage>
</organism>
<keyword evidence="2" id="KW-0732">Signal</keyword>
<feature type="compositionally biased region" description="Polar residues" evidence="1">
    <location>
        <begin position="81"/>
        <end position="91"/>
    </location>
</feature>
<evidence type="ECO:0000313" key="4">
    <source>
        <dbReference type="Proteomes" id="UP000288361"/>
    </source>
</evidence>
<feature type="chain" id="PRO_5019212619" evidence="2">
    <location>
        <begin position="25"/>
        <end position="152"/>
    </location>
</feature>
<feature type="region of interest" description="Disordered" evidence="1">
    <location>
        <begin position="81"/>
        <end position="102"/>
    </location>
</feature>
<gene>
    <name evidence="3" type="ORF">CWI73_04440</name>
</gene>
<dbReference type="EMBL" id="PIQA01000001">
    <property type="protein sequence ID" value="RUO68094.1"/>
    <property type="molecule type" value="Genomic_DNA"/>
</dbReference>
<dbReference type="AlphaFoldDB" id="A0A432YXN2"/>
<evidence type="ECO:0000313" key="3">
    <source>
        <dbReference type="EMBL" id="RUO68094.1"/>
    </source>
</evidence>
<evidence type="ECO:0000256" key="2">
    <source>
        <dbReference type="SAM" id="SignalP"/>
    </source>
</evidence>